<reference evidence="1" key="1">
    <citation type="submission" date="2014-12" db="EMBL/GenBank/DDBJ databases">
        <title>Insight into the proteome of Arion vulgaris.</title>
        <authorList>
            <person name="Aradska J."/>
            <person name="Bulat T."/>
            <person name="Smidak R."/>
            <person name="Sarate P."/>
            <person name="Gangsoo J."/>
            <person name="Sialana F."/>
            <person name="Bilban M."/>
            <person name="Lubec G."/>
        </authorList>
    </citation>
    <scope>NUCLEOTIDE SEQUENCE</scope>
    <source>
        <tissue evidence="1">Skin</tissue>
    </source>
</reference>
<sequence>ACLEGVSGGLTHTHSPSLVSNMFAVFILSIMLLPPQCPDMKSECATYKYPEVKFCNNIYISGMQHNTLLHIRETSK</sequence>
<dbReference type="EMBL" id="HACG01003574">
    <property type="protein sequence ID" value="CEK50439.1"/>
    <property type="molecule type" value="Transcribed_RNA"/>
</dbReference>
<organism evidence="1">
    <name type="scientific">Arion vulgaris</name>
    <dbReference type="NCBI Taxonomy" id="1028688"/>
    <lineage>
        <taxon>Eukaryota</taxon>
        <taxon>Metazoa</taxon>
        <taxon>Spiralia</taxon>
        <taxon>Lophotrochozoa</taxon>
        <taxon>Mollusca</taxon>
        <taxon>Gastropoda</taxon>
        <taxon>Heterobranchia</taxon>
        <taxon>Euthyneura</taxon>
        <taxon>Panpulmonata</taxon>
        <taxon>Eupulmonata</taxon>
        <taxon>Stylommatophora</taxon>
        <taxon>Helicina</taxon>
        <taxon>Arionoidea</taxon>
        <taxon>Arionidae</taxon>
        <taxon>Arion</taxon>
    </lineage>
</organism>
<proteinExistence type="predicted"/>
<protein>
    <submittedName>
        <fullName evidence="1">Uncharacterized protein</fullName>
    </submittedName>
</protein>
<dbReference type="AlphaFoldDB" id="A0A0B6Y2W3"/>
<gene>
    <name evidence="1" type="primary">ORF10771</name>
</gene>
<evidence type="ECO:0000313" key="1">
    <source>
        <dbReference type="EMBL" id="CEK50439.1"/>
    </source>
</evidence>
<accession>A0A0B6Y2W3</accession>
<feature type="non-terminal residue" evidence="1">
    <location>
        <position position="1"/>
    </location>
</feature>
<name>A0A0B6Y2W3_9EUPU</name>